<dbReference type="NCBIfam" id="NF038128">
    <property type="entry name" value="choice_anch_J"/>
    <property type="match status" value="1"/>
</dbReference>
<feature type="active site" description="Charge relay system" evidence="5 6">
    <location>
        <position position="448"/>
    </location>
</feature>
<dbReference type="GO" id="GO:0006508">
    <property type="term" value="P:proteolysis"/>
    <property type="evidence" value="ECO:0007669"/>
    <property type="project" value="UniProtKB-KW"/>
</dbReference>
<dbReference type="RefSeq" id="WP_144543040.1">
    <property type="nucleotide sequence ID" value="NZ_CBCSDC010000059.1"/>
</dbReference>
<dbReference type="CDD" id="cd07481">
    <property type="entry name" value="Peptidases_S8_BacillopeptidaseF-like"/>
    <property type="match status" value="1"/>
</dbReference>
<evidence type="ECO:0000313" key="9">
    <source>
        <dbReference type="Proteomes" id="UP000318667"/>
    </source>
</evidence>
<feature type="active site" description="Charge relay system" evidence="5 6">
    <location>
        <position position="227"/>
    </location>
</feature>
<keyword evidence="2 6" id="KW-0645">Protease</keyword>
<dbReference type="InterPro" id="IPR051048">
    <property type="entry name" value="Peptidase_S8/S53_subtilisin"/>
</dbReference>
<dbReference type="InterPro" id="IPR033857">
    <property type="entry name" value="Bacillopeptidase_F"/>
</dbReference>
<dbReference type="SUPFAM" id="SSF49899">
    <property type="entry name" value="Concanavalin A-like lectins/glucanases"/>
    <property type="match status" value="1"/>
</dbReference>
<name>A0A562JS49_9BACI</name>
<evidence type="ECO:0000259" key="7">
    <source>
        <dbReference type="Pfam" id="PF00082"/>
    </source>
</evidence>
<keyword evidence="9" id="KW-1185">Reference proteome</keyword>
<dbReference type="Gene3D" id="3.40.50.200">
    <property type="entry name" value="Peptidase S8/S53 domain"/>
    <property type="match status" value="1"/>
</dbReference>
<comment type="caution">
    <text evidence="8">The sequence shown here is derived from an EMBL/GenBank/DDBJ whole genome shotgun (WGS) entry which is preliminary data.</text>
</comment>
<dbReference type="PANTHER" id="PTHR43399">
    <property type="entry name" value="SUBTILISIN-RELATED"/>
    <property type="match status" value="1"/>
</dbReference>
<protein>
    <submittedName>
        <fullName evidence="8">Bacillopeptidase F</fullName>
    </submittedName>
</protein>
<dbReference type="GeneID" id="65404089"/>
<dbReference type="PANTHER" id="PTHR43399:SF4">
    <property type="entry name" value="CELL WALL-ASSOCIATED PROTEASE"/>
    <property type="match status" value="1"/>
</dbReference>
<evidence type="ECO:0000256" key="4">
    <source>
        <dbReference type="ARBA" id="ARBA00022825"/>
    </source>
</evidence>
<reference evidence="8 9" key="1">
    <citation type="journal article" date="2015" name="Stand. Genomic Sci.">
        <title>Genomic Encyclopedia of Bacterial and Archaeal Type Strains, Phase III: the genomes of soil and plant-associated and newly described type strains.</title>
        <authorList>
            <person name="Whitman W.B."/>
            <person name="Woyke T."/>
            <person name="Klenk H.P."/>
            <person name="Zhou Y."/>
            <person name="Lilburn T.G."/>
            <person name="Beck B.J."/>
            <person name="De Vos P."/>
            <person name="Vandamme P."/>
            <person name="Eisen J.A."/>
            <person name="Garrity G."/>
            <person name="Hugenholtz P."/>
            <person name="Kyrpides N.C."/>
        </authorList>
    </citation>
    <scope>NUCLEOTIDE SEQUENCE [LARGE SCALE GENOMIC DNA]</scope>
    <source>
        <strain evidence="8 9">CGMCC 1.10115</strain>
    </source>
</reference>
<dbReference type="Pfam" id="PF00082">
    <property type="entry name" value="Peptidase_S8"/>
    <property type="match status" value="1"/>
</dbReference>
<dbReference type="AlphaFoldDB" id="A0A562JS49"/>
<dbReference type="Gene3D" id="2.60.40.1120">
    <property type="entry name" value="Carboxypeptidase-like, regulatory domain"/>
    <property type="match status" value="2"/>
</dbReference>
<dbReference type="SUPFAM" id="SSF49464">
    <property type="entry name" value="Carboxypeptidase regulatory domain-like"/>
    <property type="match status" value="2"/>
</dbReference>
<dbReference type="Pfam" id="PF13620">
    <property type="entry name" value="CarboxypepD_reg"/>
    <property type="match status" value="1"/>
</dbReference>
<evidence type="ECO:0000313" key="8">
    <source>
        <dbReference type="EMBL" id="TWH85981.1"/>
    </source>
</evidence>
<dbReference type="InterPro" id="IPR008969">
    <property type="entry name" value="CarboxyPept-like_regulatory"/>
</dbReference>
<dbReference type="InterPro" id="IPR013320">
    <property type="entry name" value="ConA-like_dom_sf"/>
</dbReference>
<keyword evidence="4 6" id="KW-0720">Serine protease</keyword>
<dbReference type="PROSITE" id="PS51892">
    <property type="entry name" value="SUBTILASE"/>
    <property type="match status" value="1"/>
</dbReference>
<feature type="domain" description="Peptidase S8/S53" evidence="7">
    <location>
        <begin position="218"/>
        <end position="500"/>
    </location>
</feature>
<evidence type="ECO:0000256" key="5">
    <source>
        <dbReference type="PIRSR" id="PIRSR615500-1"/>
    </source>
</evidence>
<evidence type="ECO:0000256" key="2">
    <source>
        <dbReference type="ARBA" id="ARBA00022670"/>
    </source>
</evidence>
<evidence type="ECO:0000256" key="6">
    <source>
        <dbReference type="PROSITE-ProRule" id="PRU01240"/>
    </source>
</evidence>
<accession>A0A562JS49</accession>
<organism evidence="8 9">
    <name type="scientific">Cytobacillus oceanisediminis</name>
    <dbReference type="NCBI Taxonomy" id="665099"/>
    <lineage>
        <taxon>Bacteria</taxon>
        <taxon>Bacillati</taxon>
        <taxon>Bacillota</taxon>
        <taxon>Bacilli</taxon>
        <taxon>Bacillales</taxon>
        <taxon>Bacillaceae</taxon>
        <taxon>Cytobacillus</taxon>
    </lineage>
</organism>
<proteinExistence type="inferred from homology"/>
<dbReference type="EMBL" id="VLKI01000007">
    <property type="protein sequence ID" value="TWH85981.1"/>
    <property type="molecule type" value="Genomic_DNA"/>
</dbReference>
<evidence type="ECO:0000256" key="1">
    <source>
        <dbReference type="ARBA" id="ARBA00011073"/>
    </source>
</evidence>
<dbReference type="Proteomes" id="UP000318667">
    <property type="component" value="Unassembled WGS sequence"/>
</dbReference>
<dbReference type="SUPFAM" id="SSF52743">
    <property type="entry name" value="Subtilisin-like"/>
    <property type="match status" value="1"/>
</dbReference>
<dbReference type="OrthoDB" id="9798386at2"/>
<dbReference type="GO" id="GO:0004252">
    <property type="term" value="F:serine-type endopeptidase activity"/>
    <property type="evidence" value="ECO:0007669"/>
    <property type="project" value="UniProtKB-UniRule"/>
</dbReference>
<feature type="active site" description="Charge relay system" evidence="5 6">
    <location>
        <position position="274"/>
    </location>
</feature>
<dbReference type="InterPro" id="IPR000209">
    <property type="entry name" value="Peptidase_S8/S53_dom"/>
</dbReference>
<dbReference type="InterPro" id="IPR015500">
    <property type="entry name" value="Peptidase_S8_subtilisin-rel"/>
</dbReference>
<dbReference type="FunFam" id="3.40.50.200:FF:000043">
    <property type="entry name" value="Peptidase S8"/>
    <property type="match status" value="1"/>
</dbReference>
<dbReference type="PRINTS" id="PR00723">
    <property type="entry name" value="SUBTILISIN"/>
</dbReference>
<gene>
    <name evidence="8" type="ORF">IQ19_02922</name>
</gene>
<keyword evidence="3 6" id="KW-0378">Hydrolase</keyword>
<evidence type="ECO:0000256" key="3">
    <source>
        <dbReference type="ARBA" id="ARBA00022801"/>
    </source>
</evidence>
<dbReference type="InterPro" id="IPR036852">
    <property type="entry name" value="Peptidase_S8/S53_dom_sf"/>
</dbReference>
<comment type="similarity">
    <text evidence="1 6">Belongs to the peptidase S8 family.</text>
</comment>
<sequence>MKKIRTYRKNRIFNLVVLAVILIFSTVNVPSYAAEGTYKSPVFRINEQVEEKAQNKINKKVLEKFKEDEYVTFLVKFQKQVNLDSVVKETVEKSKNQDMTTFQKKQRKRSTIVTTLRTNAEDNQSSVKKFLKQEKNKGQVKEIESFYIVNAMAVTATKEVLDSLASYPEIEKILPNETKKVIEPKQSSEPLVKTNSSSVEWNIERVGAPNLWDEGIDGSGVVVANIDTGVDWKHPTLQTKYRGFNISNPMNAVHTFNWYDAVNDSAVPEDVNGHGTHTMGIMVGSEPNHTNHIGVAPGAKWIAVKAFDDNGIATNVDLLKAGEWILAPKDTEGNPHPEMAPDVVNNSWGGGSELDEWYRQIVQAWRAADIFPVFAAGNGYSSPGSVSNPANYPESFAVGALDSENQIASFSLRGPSPYNEIKPDVSAPGVEIRSSLPTGRYGSLDGTSMAAPHIGGIVALVKQTNPSLTVDEIAQKFLSSATELTDEIYTTSPNHGYGYGLVNAWDVIHPDDRKLSEVNGQVGYEGTDNKKPTFQFTKPAIVYRRAPLMLTIQAQDNTTIKLVELSYQIGNNKEWKSIHAVQTSGDSHAGSFQATIPFSDVKESTISYKWTITDYSENTTQSKKYTEEVKQGITRGYKTDFESDPFGWYSFGRFSSWEWGKPMYPKITVPSGEKVYATTANDWSYNNNEYSTLVMPPIDVPAEGSTYLHFKQAYGFPFSFNGIDDHGYVVVSTDMKYWEKIITNEGHTYTKWETKEIDLSVYKGKTIYVGYHLVTDNQVSNLGWYLDDVSIDEKSLQDTEPLKENNSTTTLEQKQQITKIPLTIENIQIPGSEVDINKVRDSNFLPLDAQVTILETGQAIQTNPNDGSYTLKAEEGEYTIRAEAYGFRSKDQRVTFTNNTVGTENFVLHPIPKGTLTGQLIDQPTGKPISGATLALVEDAAIKPVVTDKNGRFSIEAYNGNYTLLIRAPYYHTKKLNITISDKMTKMKDIQLNPFVGYPEEIGYDDGTNENVILPSEKELAAVKMTLADGKQEGLLTGGLFRVIPDYFLPGSTNFQVYVYDATGESGAPGKRLAGPIDAKVNPNDPWTLVDLSGYSIFVDKEFYLVYGQSGKYPYISSLGLDTNGQLAGRAWNSDGTTWRQMPTSGFDVGNYMIRSIVNYEGRQSN</sequence>